<evidence type="ECO:0000313" key="2">
    <source>
        <dbReference type="Proteomes" id="UP000225161"/>
    </source>
</evidence>
<accession>A0A0F6WE99</accession>
<reference evidence="1 2" key="1">
    <citation type="journal article" date="2015" name="Genome Announc.">
        <title>Genome Sequences of Mycobacteriophages AlanGrant, Baee, Corofin, OrangeOswald, and Vincenzo, New Members of Cluster B.</title>
        <authorList>
            <person name="Pope W.H."/>
            <person name="Carbonara M.E."/>
            <person name="Cioffi H.M."/>
            <person name="Cruz T."/>
            <person name="Dang B.Q."/>
            <person name="Doyle A.N."/>
            <person name="Fan O.H."/>
            <person name="Gallagher M."/>
            <person name="Gentile G.M."/>
            <person name="German B.A."/>
            <person name="Farrell M.E."/>
            <person name="Gerwig M."/>
            <person name="Hunter K.L."/>
            <person name="Lefever V.E."/>
            <person name="Marfisi N.A."/>
            <person name="McDonnell J.E."/>
            <person name="Monga J.K."/>
            <person name="Quiroz K.G."/>
            <person name="Pong A.C."/>
            <person name="Rimple P.A."/>
            <person name="Situ M."/>
            <person name="Sohnen P.C."/>
            <person name="Stockinger A.N."/>
            <person name="Thompson P.K."/>
            <person name="Torchio N.M."/>
            <person name="Toner C.L."/>
            <person name="Ulbrich M.C."/>
            <person name="Vohra N.I."/>
            <person name="Zakir A."/>
            <person name="Adkins N.L."/>
            <person name="Brown B.R."/>
            <person name="Churilla B.M."/>
            <person name="Kramer Z.J."/>
            <person name="Lapin J.S."/>
            <person name="Montgomery M.T."/>
            <person name="Prout A.K."/>
            <person name="Grubb S.R."/>
            <person name="Warner M.H."/>
            <person name="Bowman C.A."/>
            <person name="Russell D.A."/>
            <person name="Hatfull G.F."/>
        </authorList>
    </citation>
    <scope>NUCLEOTIDE SEQUENCE [LARGE SCALE GENOMIC DNA]</scope>
</reference>
<sequence>MTAPVIDVVHFDVPPVNPTTYGLYGAVGTWQTDDEPNRWHHGVEFRSTGNYGGEGSFGVWNAPWCGDPVPADQIKDGERPGNLDPFERTVVWAYDECDLTAPSRAEVQARAAQVLRLEEQVAVEREFAARMLLDAADVATPIPTAASLAQAVGALEAAVALTNTQAYLHIAPQWVALDTDLFKKSGTTWTSPLGNIWVIGGGYVDGLEDTIVATSQPYGWRDEPTVRTAIDERANIFAAVAERSVLIGYEAVIAAVTITPTP</sequence>
<gene>
    <name evidence="1" type="primary">14</name>
    <name evidence="1" type="ORF">SEA_ALANGRANT_14</name>
</gene>
<dbReference type="Proteomes" id="UP000225161">
    <property type="component" value="Genome"/>
</dbReference>
<proteinExistence type="predicted"/>
<protein>
    <submittedName>
        <fullName evidence="1">Uncharacterized protein</fullName>
    </submittedName>
</protein>
<dbReference type="EMBL" id="KR080200">
    <property type="protein sequence ID" value="AKF14679.1"/>
    <property type="molecule type" value="Genomic_DNA"/>
</dbReference>
<organism evidence="1 2">
    <name type="scientific">Mycobacterium phage AlanGrant</name>
    <dbReference type="NCBI Taxonomy" id="1647307"/>
    <lineage>
        <taxon>Viruses</taxon>
        <taxon>Duplodnaviria</taxon>
        <taxon>Heunggongvirae</taxon>
        <taxon>Uroviricota</taxon>
        <taxon>Caudoviricetes</taxon>
        <taxon>Bclasvirinae</taxon>
        <taxon>Coopervirus</taxon>
        <taxon>Coopervirus vincenzo</taxon>
    </lineage>
</organism>
<name>A0A0F6WE99_9CAUD</name>
<evidence type="ECO:0000313" key="1">
    <source>
        <dbReference type="EMBL" id="AKF14679.1"/>
    </source>
</evidence>